<comment type="catalytic activity">
    <reaction evidence="1">
        <text>Hydrolyzes the link between N-acetylmuramoyl residues and L-amino acid residues in certain cell-wall glycopeptides.</text>
        <dbReference type="EC" id="3.5.1.28"/>
    </reaction>
</comment>
<feature type="signal peptide" evidence="5">
    <location>
        <begin position="1"/>
        <end position="28"/>
    </location>
</feature>
<dbReference type="PANTHER" id="PTHR30404">
    <property type="entry name" value="N-ACETYLMURAMOYL-L-ALANINE AMIDASE"/>
    <property type="match status" value="1"/>
</dbReference>
<evidence type="ECO:0000256" key="5">
    <source>
        <dbReference type="SAM" id="SignalP"/>
    </source>
</evidence>
<organism evidence="7 8">
    <name type="scientific">Microvirga arsenatis</name>
    <dbReference type="NCBI Taxonomy" id="2692265"/>
    <lineage>
        <taxon>Bacteria</taxon>
        <taxon>Pseudomonadati</taxon>
        <taxon>Pseudomonadota</taxon>
        <taxon>Alphaproteobacteria</taxon>
        <taxon>Hyphomicrobiales</taxon>
        <taxon>Methylobacteriaceae</taxon>
        <taxon>Microvirga</taxon>
    </lineage>
</organism>
<dbReference type="SMART" id="SM00646">
    <property type="entry name" value="Ami_3"/>
    <property type="match status" value="1"/>
</dbReference>
<sequence>MPLSRFIRLVSACLMAIAVAAGAGRALAAGEGAKTPAPAIAAAVAVEADGAKTRFRITLSKAVMAQVSLMERPDRVIVDLPEVAFHLPPEAGRQKQGLIASYRYGLFAPGRSRVVMELAQPAVVSGMTTAPDSTGAATILTIELTRAEREEFRQAAAESAQGSKGPSAPPPVQEAKDSRPVIMIDPGHGGIDPGAAAGSSQLFEKDLVLSFAQRLKKKLEESGRYKVLMTREQDVFVSLGDRVRAARSAQADLFISIHADSISGGQDVRGLTVYTGSERASDADSARLADRENKADAVAGVESGEMPDDVSDILMELTLRETRGFSHSFASRLVGEFDSVARLNKNPHRQARFQVLRAHDVPSVLVELGYLSSQKDLDLLMSEEWRAKMVSAMAVAVDRFFATRLARRGAAAVLP</sequence>
<dbReference type="Gene3D" id="2.60.40.3500">
    <property type="match status" value="1"/>
</dbReference>
<gene>
    <name evidence="7" type="ORF">GR303_18790</name>
</gene>
<dbReference type="RefSeq" id="WP_161726284.1">
    <property type="nucleotide sequence ID" value="NZ_JAAAXI010000032.1"/>
</dbReference>
<dbReference type="CDD" id="cd02696">
    <property type="entry name" value="MurNAc-LAA"/>
    <property type="match status" value="1"/>
</dbReference>
<keyword evidence="5" id="KW-0732">Signal</keyword>
<dbReference type="Proteomes" id="UP000818323">
    <property type="component" value="Unassembled WGS sequence"/>
</dbReference>
<evidence type="ECO:0000313" key="8">
    <source>
        <dbReference type="Proteomes" id="UP000818323"/>
    </source>
</evidence>
<dbReference type="SUPFAM" id="SSF53187">
    <property type="entry name" value="Zn-dependent exopeptidases"/>
    <property type="match status" value="1"/>
</dbReference>
<reference evidence="7 8" key="1">
    <citation type="submission" date="2020-01" db="EMBL/GenBank/DDBJ databases">
        <title>Microvirga sp. nov., an arsenate reduction bacterium isolated from Tibet hotspring sediments.</title>
        <authorList>
            <person name="Yuan C.-G."/>
        </authorList>
    </citation>
    <scope>NUCLEOTIDE SEQUENCE [LARGE SCALE GENOMIC DNA]</scope>
    <source>
        <strain evidence="7 8">SYSU G3D203</strain>
    </source>
</reference>
<feature type="chain" id="PRO_5047189541" description="N-acetylmuramoyl-L-alanine amidase" evidence="5">
    <location>
        <begin position="29"/>
        <end position="415"/>
    </location>
</feature>
<evidence type="ECO:0000313" key="7">
    <source>
        <dbReference type="EMBL" id="NBJ26392.1"/>
    </source>
</evidence>
<dbReference type="InterPro" id="IPR002508">
    <property type="entry name" value="MurNAc-LAA_cat"/>
</dbReference>
<comment type="caution">
    <text evidence="7">The sequence shown here is derived from an EMBL/GenBank/DDBJ whole genome shotgun (WGS) entry which is preliminary data.</text>
</comment>
<protein>
    <recommendedName>
        <fullName evidence="2">N-acetylmuramoyl-L-alanine amidase</fullName>
        <ecNumber evidence="2">3.5.1.28</ecNumber>
    </recommendedName>
</protein>
<feature type="region of interest" description="Disordered" evidence="4">
    <location>
        <begin position="151"/>
        <end position="175"/>
    </location>
</feature>
<dbReference type="EMBL" id="JAAAXJ010000013">
    <property type="protein sequence ID" value="NBJ26392.1"/>
    <property type="molecule type" value="Genomic_DNA"/>
</dbReference>
<keyword evidence="3" id="KW-0378">Hydrolase</keyword>
<dbReference type="PANTHER" id="PTHR30404:SF0">
    <property type="entry name" value="N-ACETYLMURAMOYL-L-ALANINE AMIDASE AMIC"/>
    <property type="match status" value="1"/>
</dbReference>
<dbReference type="Pfam" id="PF01520">
    <property type="entry name" value="Amidase_3"/>
    <property type="match status" value="1"/>
</dbReference>
<proteinExistence type="predicted"/>
<keyword evidence="8" id="KW-1185">Reference proteome</keyword>
<evidence type="ECO:0000256" key="1">
    <source>
        <dbReference type="ARBA" id="ARBA00001561"/>
    </source>
</evidence>
<evidence type="ECO:0000259" key="6">
    <source>
        <dbReference type="SMART" id="SM00646"/>
    </source>
</evidence>
<name>A0ABW9Z1I9_9HYPH</name>
<dbReference type="Pfam" id="PF11741">
    <property type="entry name" value="AMIN"/>
    <property type="match status" value="1"/>
</dbReference>
<dbReference type="InterPro" id="IPR050695">
    <property type="entry name" value="N-acetylmuramoyl_amidase_3"/>
</dbReference>
<feature type="domain" description="MurNAc-LAA" evidence="6">
    <location>
        <begin position="243"/>
        <end position="398"/>
    </location>
</feature>
<dbReference type="InterPro" id="IPR021731">
    <property type="entry name" value="AMIN_dom"/>
</dbReference>
<dbReference type="EC" id="3.5.1.28" evidence="2"/>
<dbReference type="Gene3D" id="3.40.630.40">
    <property type="entry name" value="Zn-dependent exopeptidases"/>
    <property type="match status" value="1"/>
</dbReference>
<evidence type="ECO:0000256" key="3">
    <source>
        <dbReference type="ARBA" id="ARBA00022801"/>
    </source>
</evidence>
<evidence type="ECO:0000256" key="4">
    <source>
        <dbReference type="SAM" id="MobiDB-lite"/>
    </source>
</evidence>
<accession>A0ABW9Z1I9</accession>
<evidence type="ECO:0000256" key="2">
    <source>
        <dbReference type="ARBA" id="ARBA00011901"/>
    </source>
</evidence>